<protein>
    <recommendedName>
        <fullName evidence="3">Nucleotidyltransferase family protein</fullName>
    </recommendedName>
</protein>
<dbReference type="InterPro" id="IPR009267">
    <property type="entry name" value="NTP_transf_6"/>
</dbReference>
<evidence type="ECO:0008006" key="3">
    <source>
        <dbReference type="Google" id="ProtNLM"/>
    </source>
</evidence>
<comment type="caution">
    <text evidence="1">The sequence shown here is derived from an EMBL/GenBank/DDBJ whole genome shotgun (WGS) entry which is preliminary data.</text>
</comment>
<dbReference type="PANTHER" id="PTHR39166:SF1">
    <property type="entry name" value="BLL1166 PROTEIN"/>
    <property type="match status" value="1"/>
</dbReference>
<evidence type="ECO:0000313" key="1">
    <source>
        <dbReference type="EMBL" id="SMP22407.1"/>
    </source>
</evidence>
<name>A0ABY1P0Q2_9HYPH</name>
<proteinExistence type="predicted"/>
<reference evidence="1 2" key="1">
    <citation type="submission" date="2017-05" db="EMBL/GenBank/DDBJ databases">
        <authorList>
            <person name="Varghese N."/>
            <person name="Submissions S."/>
        </authorList>
    </citation>
    <scope>NUCLEOTIDE SEQUENCE [LARGE SCALE GENOMIC DNA]</scope>
    <source>
        <strain evidence="1 2">DSM 15949</strain>
    </source>
</reference>
<dbReference type="RefSeq" id="WP_155190346.1">
    <property type="nucleotide sequence ID" value="NZ_BAAAEA010000002.1"/>
</dbReference>
<organism evidence="1 2">
    <name type="scientific">Roseibium denhamense</name>
    <dbReference type="NCBI Taxonomy" id="76305"/>
    <lineage>
        <taxon>Bacteria</taxon>
        <taxon>Pseudomonadati</taxon>
        <taxon>Pseudomonadota</taxon>
        <taxon>Alphaproteobacteria</taxon>
        <taxon>Hyphomicrobiales</taxon>
        <taxon>Stappiaceae</taxon>
        <taxon>Roseibium</taxon>
    </lineage>
</organism>
<gene>
    <name evidence="1" type="ORF">SAMN06265374_2166</name>
</gene>
<accession>A0ABY1P0Q2</accession>
<dbReference type="Proteomes" id="UP001157914">
    <property type="component" value="Unassembled WGS sequence"/>
</dbReference>
<sequence length="213" mass="24053">MTLISQHYIRLGTPAAAPEEERIDVLAGMIRQVPHLMRILSAVRDLGLPDAWIVSGAIYQTVWNLMTDRPLMHGIKDFDIIYFDGTDLSYEAEDAVIQQVNAALPDLSGLLEVRNQARVHLWYQQRFGRPYRPLDCAMDSLTTYAARTHAVAAKLTKTGDIAIHAPFGLANIFAMRLVPNYTIQNAETYTEKGARMQQNWPELTVVPWDSAER</sequence>
<dbReference type="EMBL" id="FXTT01000003">
    <property type="protein sequence ID" value="SMP22407.1"/>
    <property type="molecule type" value="Genomic_DNA"/>
</dbReference>
<keyword evidence="2" id="KW-1185">Reference proteome</keyword>
<dbReference type="Pfam" id="PF06042">
    <property type="entry name" value="NTP_transf_6"/>
    <property type="match status" value="1"/>
</dbReference>
<evidence type="ECO:0000313" key="2">
    <source>
        <dbReference type="Proteomes" id="UP001157914"/>
    </source>
</evidence>
<dbReference type="PANTHER" id="PTHR39166">
    <property type="entry name" value="BLL1166 PROTEIN"/>
    <property type="match status" value="1"/>
</dbReference>